<evidence type="ECO:0000313" key="2">
    <source>
        <dbReference type="EMBL" id="KAL2915058.1"/>
    </source>
</evidence>
<reference evidence="2 3" key="1">
    <citation type="submission" date="2023-09" db="EMBL/GenBank/DDBJ databases">
        <title>Pangenome analysis of Batrachochytrium dendrobatidis and related Chytrids.</title>
        <authorList>
            <person name="Yacoub M.N."/>
            <person name="Stajich J.E."/>
            <person name="James T.Y."/>
        </authorList>
    </citation>
    <scope>NUCLEOTIDE SEQUENCE [LARGE SCALE GENOMIC DNA]</scope>
    <source>
        <strain evidence="2 3">JEL0888</strain>
    </source>
</reference>
<evidence type="ECO:0008006" key="4">
    <source>
        <dbReference type="Google" id="ProtNLM"/>
    </source>
</evidence>
<dbReference type="Proteomes" id="UP001527925">
    <property type="component" value="Unassembled WGS sequence"/>
</dbReference>
<name>A0ABR4N6F8_9FUNG</name>
<feature type="region of interest" description="Disordered" evidence="1">
    <location>
        <begin position="1"/>
        <end position="75"/>
    </location>
</feature>
<evidence type="ECO:0000256" key="1">
    <source>
        <dbReference type="SAM" id="MobiDB-lite"/>
    </source>
</evidence>
<proteinExistence type="predicted"/>
<dbReference type="InterPro" id="IPR002110">
    <property type="entry name" value="Ankyrin_rpt"/>
</dbReference>
<dbReference type="PANTHER" id="PTHR46586:SF3">
    <property type="entry name" value="ANKYRIN REPEAT-CONTAINING PROTEIN"/>
    <property type="match status" value="1"/>
</dbReference>
<organism evidence="2 3">
    <name type="scientific">Polyrhizophydium stewartii</name>
    <dbReference type="NCBI Taxonomy" id="2732419"/>
    <lineage>
        <taxon>Eukaryota</taxon>
        <taxon>Fungi</taxon>
        <taxon>Fungi incertae sedis</taxon>
        <taxon>Chytridiomycota</taxon>
        <taxon>Chytridiomycota incertae sedis</taxon>
        <taxon>Chytridiomycetes</taxon>
        <taxon>Rhizophydiales</taxon>
        <taxon>Rhizophydiales incertae sedis</taxon>
        <taxon>Polyrhizophydium</taxon>
    </lineage>
</organism>
<dbReference type="PANTHER" id="PTHR46586">
    <property type="entry name" value="ANKYRIN REPEAT-CONTAINING PROTEIN"/>
    <property type="match status" value="1"/>
</dbReference>
<dbReference type="SUPFAM" id="SSF48403">
    <property type="entry name" value="Ankyrin repeat"/>
    <property type="match status" value="1"/>
</dbReference>
<evidence type="ECO:0000313" key="3">
    <source>
        <dbReference type="Proteomes" id="UP001527925"/>
    </source>
</evidence>
<dbReference type="InterPro" id="IPR036770">
    <property type="entry name" value="Ankyrin_rpt-contain_sf"/>
</dbReference>
<keyword evidence="3" id="KW-1185">Reference proteome</keyword>
<feature type="compositionally biased region" description="Low complexity" evidence="1">
    <location>
        <begin position="9"/>
        <end position="44"/>
    </location>
</feature>
<dbReference type="EMBL" id="JADGIZ020000027">
    <property type="protein sequence ID" value="KAL2915058.1"/>
    <property type="molecule type" value="Genomic_DNA"/>
</dbReference>
<comment type="caution">
    <text evidence="2">The sequence shown here is derived from an EMBL/GenBank/DDBJ whole genome shotgun (WGS) entry which is preliminary data.</text>
</comment>
<dbReference type="Pfam" id="PF12796">
    <property type="entry name" value="Ank_2"/>
    <property type="match status" value="1"/>
</dbReference>
<gene>
    <name evidence="2" type="ORF">HK105_205381</name>
</gene>
<protein>
    <recommendedName>
        <fullName evidence="4">Ankyrin repeat protein</fullName>
    </recommendedName>
</protein>
<sequence>MDAAHAAHDTAASAGQHPPAGHAPAEQHAAGAAAPPPLAARLAANTNHPTAGGAALPPEPAAAARPAAPLPPRPLERFRESATNEWDRVPAEIQNKILDAAGPFTKFVNGLLLVAELRGMPEKQREQVWQDASYADWQGGLDLLPPIAIASKSLNIRSRSFLQRCRNYFSHFQFARVAVRNGWTDLFDFERPELLAEAAAIEGALDMLVDLIDVRKIAEPKIHLAVVAAKESHLAVVKFVHERMPGGRLGKDVANAAAKSGNLDLVVWLKEHHPECFGRDAYHSAAEGNHLHIVRWLADNCDFDCDSGAFYWAAFHNNLGMLQFLSERFPHVQAQLMLNSLAASEVRVLEWLRERSLLKVEDIYVRIARAGNIEAYEWVKRCIGTKMTMSQLLGAYYARHNDFVKHVHTHDLPFDRTAAGLAAEYCNTEIMNWAISRDRGVIAMLVEESAKFGHLVLIEWWRVRHGVVFGQQEFVEAARLGNFKIVKHMIAADNGELDLEAALAASTQPAGPFNLIETTQGILRYALRSPSDA</sequence>
<dbReference type="InterPro" id="IPR052050">
    <property type="entry name" value="SecEffector_AnkRepeat"/>
</dbReference>
<accession>A0ABR4N6F8</accession>
<dbReference type="Gene3D" id="1.25.40.20">
    <property type="entry name" value="Ankyrin repeat-containing domain"/>
    <property type="match status" value="1"/>
</dbReference>